<evidence type="ECO:0000313" key="1">
    <source>
        <dbReference type="EMBL" id="GGK17234.1"/>
    </source>
</evidence>
<protein>
    <submittedName>
        <fullName evidence="1">Uncharacterized protein</fullName>
    </submittedName>
</protein>
<accession>A0ABQ2EQE4</accession>
<reference evidence="2" key="1">
    <citation type="journal article" date="2019" name="Int. J. Syst. Evol. Microbiol.">
        <title>The Global Catalogue of Microorganisms (GCM) 10K type strain sequencing project: providing services to taxonomists for standard genome sequencing and annotation.</title>
        <authorList>
            <consortium name="The Broad Institute Genomics Platform"/>
            <consortium name="The Broad Institute Genome Sequencing Center for Infectious Disease"/>
            <person name="Wu L."/>
            <person name="Ma J."/>
        </authorList>
    </citation>
    <scope>NUCLEOTIDE SEQUENCE [LARGE SCALE GENOMIC DNA]</scope>
    <source>
        <strain evidence="2">JCM 30331</strain>
    </source>
</reference>
<evidence type="ECO:0000313" key="2">
    <source>
        <dbReference type="Proteomes" id="UP000647587"/>
    </source>
</evidence>
<dbReference type="Proteomes" id="UP000647587">
    <property type="component" value="Unassembled WGS sequence"/>
</dbReference>
<organism evidence="1 2">
    <name type="scientific">Deinococcus malanensis</name>
    <dbReference type="NCBI Taxonomy" id="1706855"/>
    <lineage>
        <taxon>Bacteria</taxon>
        <taxon>Thermotogati</taxon>
        <taxon>Deinococcota</taxon>
        <taxon>Deinococci</taxon>
        <taxon>Deinococcales</taxon>
        <taxon>Deinococcaceae</taxon>
        <taxon>Deinococcus</taxon>
    </lineage>
</organism>
<dbReference type="RefSeq" id="WP_189004882.1">
    <property type="nucleotide sequence ID" value="NZ_BMPP01000003.1"/>
</dbReference>
<dbReference type="EMBL" id="BMPP01000003">
    <property type="protein sequence ID" value="GGK17234.1"/>
    <property type="molecule type" value="Genomic_DNA"/>
</dbReference>
<sequence length="203" mass="21622">MRVGAAGQTLADVLGAESDPVYRAGQALTVLESWQLRLPRLRIMVVGGLTPRVVALIGTSVRSAGSAISTSSDVRHVLHLKSLMQRELGTEPLDIAGYAHTGQLFEIRPSAVADLRRATWTLAEAADDVVAAFSALQGAQGALGVLTRPRLRARVSDAQARWTRECDALVRVGSQLPVMPVSALPVGATRMAAVWDEPRRVVG</sequence>
<keyword evidence="2" id="KW-1185">Reference proteome</keyword>
<name>A0ABQ2EQE4_9DEIO</name>
<gene>
    <name evidence="1" type="ORF">GCM10008955_08430</name>
</gene>
<comment type="caution">
    <text evidence="1">The sequence shown here is derived from an EMBL/GenBank/DDBJ whole genome shotgun (WGS) entry which is preliminary data.</text>
</comment>
<proteinExistence type="predicted"/>